<dbReference type="AlphaFoldDB" id="A0A9K3DEI1"/>
<reference evidence="1" key="2">
    <citation type="submission" date="2020-06" db="EMBL/GenBank/DDBJ databases">
        <title>Helianthus annuus Genome sequencing and assembly Release 2.</title>
        <authorList>
            <person name="Gouzy J."/>
            <person name="Langlade N."/>
            <person name="Munos S."/>
        </authorList>
    </citation>
    <scope>NUCLEOTIDE SEQUENCE</scope>
    <source>
        <tissue evidence="1">Leaves</tissue>
    </source>
</reference>
<dbReference type="Gramene" id="mRNA:HanXRQr2_Chr17g0786551">
    <property type="protein sequence ID" value="CDS:HanXRQr2_Chr17g0786551.1"/>
    <property type="gene ID" value="HanXRQr2_Chr17g0786551"/>
</dbReference>
<comment type="caution">
    <text evidence="1">The sequence shown here is derived from an EMBL/GenBank/DDBJ whole genome shotgun (WGS) entry which is preliminary data.</text>
</comment>
<evidence type="ECO:0000313" key="1">
    <source>
        <dbReference type="EMBL" id="KAF5754019.1"/>
    </source>
</evidence>
<organism evidence="1 2">
    <name type="scientific">Helianthus annuus</name>
    <name type="common">Common sunflower</name>
    <dbReference type="NCBI Taxonomy" id="4232"/>
    <lineage>
        <taxon>Eukaryota</taxon>
        <taxon>Viridiplantae</taxon>
        <taxon>Streptophyta</taxon>
        <taxon>Embryophyta</taxon>
        <taxon>Tracheophyta</taxon>
        <taxon>Spermatophyta</taxon>
        <taxon>Magnoliopsida</taxon>
        <taxon>eudicotyledons</taxon>
        <taxon>Gunneridae</taxon>
        <taxon>Pentapetalae</taxon>
        <taxon>asterids</taxon>
        <taxon>campanulids</taxon>
        <taxon>Asterales</taxon>
        <taxon>Asteraceae</taxon>
        <taxon>Asteroideae</taxon>
        <taxon>Heliantheae alliance</taxon>
        <taxon>Heliantheae</taxon>
        <taxon>Helianthus</taxon>
    </lineage>
</organism>
<evidence type="ECO:0000313" key="2">
    <source>
        <dbReference type="Proteomes" id="UP000215914"/>
    </source>
</evidence>
<dbReference type="EMBL" id="MNCJ02000332">
    <property type="protein sequence ID" value="KAF5754019.1"/>
    <property type="molecule type" value="Genomic_DNA"/>
</dbReference>
<dbReference type="Proteomes" id="UP000215914">
    <property type="component" value="Unassembled WGS sequence"/>
</dbReference>
<sequence>MNRLSNNWGETKGRAAMRIDSISSLGKFFYCHSLFHSFVLQLSDLLSHSGLND</sequence>
<name>A0A9K3DEI1_HELAN</name>
<keyword evidence="2" id="KW-1185">Reference proteome</keyword>
<reference evidence="1" key="1">
    <citation type="journal article" date="2017" name="Nature">
        <title>The sunflower genome provides insights into oil metabolism, flowering and Asterid evolution.</title>
        <authorList>
            <person name="Badouin H."/>
            <person name="Gouzy J."/>
            <person name="Grassa C.J."/>
            <person name="Murat F."/>
            <person name="Staton S.E."/>
            <person name="Cottret L."/>
            <person name="Lelandais-Briere C."/>
            <person name="Owens G.L."/>
            <person name="Carrere S."/>
            <person name="Mayjonade B."/>
            <person name="Legrand L."/>
            <person name="Gill N."/>
            <person name="Kane N.C."/>
            <person name="Bowers J.E."/>
            <person name="Hubner S."/>
            <person name="Bellec A."/>
            <person name="Berard A."/>
            <person name="Berges H."/>
            <person name="Blanchet N."/>
            <person name="Boniface M.C."/>
            <person name="Brunel D."/>
            <person name="Catrice O."/>
            <person name="Chaidir N."/>
            <person name="Claudel C."/>
            <person name="Donnadieu C."/>
            <person name="Faraut T."/>
            <person name="Fievet G."/>
            <person name="Helmstetter N."/>
            <person name="King M."/>
            <person name="Knapp S.J."/>
            <person name="Lai Z."/>
            <person name="Le Paslier M.C."/>
            <person name="Lippi Y."/>
            <person name="Lorenzon L."/>
            <person name="Mandel J.R."/>
            <person name="Marage G."/>
            <person name="Marchand G."/>
            <person name="Marquand E."/>
            <person name="Bret-Mestries E."/>
            <person name="Morien E."/>
            <person name="Nambeesan S."/>
            <person name="Nguyen T."/>
            <person name="Pegot-Espagnet P."/>
            <person name="Pouilly N."/>
            <person name="Raftis F."/>
            <person name="Sallet E."/>
            <person name="Schiex T."/>
            <person name="Thomas J."/>
            <person name="Vandecasteele C."/>
            <person name="Vares D."/>
            <person name="Vear F."/>
            <person name="Vautrin S."/>
            <person name="Crespi M."/>
            <person name="Mangin B."/>
            <person name="Burke J.M."/>
            <person name="Salse J."/>
            <person name="Munos S."/>
            <person name="Vincourt P."/>
            <person name="Rieseberg L.H."/>
            <person name="Langlade N.B."/>
        </authorList>
    </citation>
    <scope>NUCLEOTIDE SEQUENCE</scope>
    <source>
        <tissue evidence="1">Leaves</tissue>
    </source>
</reference>
<accession>A0A9K3DEI1</accession>
<proteinExistence type="predicted"/>
<gene>
    <name evidence="1" type="ORF">HanXRQr2_Chr17g0786551</name>
</gene>
<protein>
    <submittedName>
        <fullName evidence="1">Uncharacterized protein</fullName>
    </submittedName>
</protein>